<dbReference type="InterPro" id="IPR001374">
    <property type="entry name" value="R3H_dom"/>
</dbReference>
<dbReference type="GO" id="GO:0005737">
    <property type="term" value="C:cytoplasm"/>
    <property type="evidence" value="ECO:0007669"/>
    <property type="project" value="UniProtKB-SubCell"/>
</dbReference>
<dbReference type="InterPro" id="IPR038008">
    <property type="entry name" value="Jag_KH"/>
</dbReference>
<dbReference type="Proteomes" id="UP000530514">
    <property type="component" value="Unassembled WGS sequence"/>
</dbReference>
<reference evidence="8 9" key="1">
    <citation type="submission" date="2020-07" db="EMBL/GenBank/DDBJ databases">
        <authorList>
            <person name="Feng H."/>
        </authorList>
    </citation>
    <scope>NUCLEOTIDE SEQUENCE [LARGE SCALE GENOMIC DNA]</scope>
    <source>
        <strain evidence="9">s-11</strain>
    </source>
</reference>
<dbReference type="InterPro" id="IPR036867">
    <property type="entry name" value="R3H_dom_sf"/>
</dbReference>
<dbReference type="NCBIfam" id="NF041568">
    <property type="entry name" value="Jag_EloR"/>
    <property type="match status" value="1"/>
</dbReference>
<dbReference type="OrthoDB" id="9794483at2"/>
<accession>A0A7W2AHK8</accession>
<protein>
    <recommendedName>
        <fullName evidence="6">RNA-binding protein KhpB</fullName>
    </recommendedName>
    <alternativeName>
        <fullName evidence="6">RNA-binding protein EloR</fullName>
    </alternativeName>
</protein>
<dbReference type="GO" id="GO:0008360">
    <property type="term" value="P:regulation of cell shape"/>
    <property type="evidence" value="ECO:0007669"/>
    <property type="project" value="UniProtKB-KW"/>
</dbReference>
<proteinExistence type="inferred from homology"/>
<dbReference type="AlphaFoldDB" id="A0A7W2AHK8"/>
<evidence type="ECO:0000256" key="4">
    <source>
        <dbReference type="ARBA" id="ARBA00023186"/>
    </source>
</evidence>
<dbReference type="Gene3D" id="3.30.1370.50">
    <property type="entry name" value="R3H-like domain"/>
    <property type="match status" value="1"/>
</dbReference>
<feature type="region of interest" description="Jag_N domain" evidence="6">
    <location>
        <begin position="5"/>
        <end position="55"/>
    </location>
</feature>
<evidence type="ECO:0000313" key="8">
    <source>
        <dbReference type="EMBL" id="MBA4541933.1"/>
    </source>
</evidence>
<dbReference type="EMBL" id="JACEIP010000003">
    <property type="protein sequence ID" value="MBA4541933.1"/>
    <property type="molecule type" value="Genomic_DNA"/>
</dbReference>
<gene>
    <name evidence="6" type="primary">khpB</name>
    <name evidence="6" type="synonym">eloR</name>
    <name evidence="8" type="ORF">H1164_03320</name>
</gene>
<dbReference type="SMART" id="SM01245">
    <property type="entry name" value="Jag_N"/>
    <property type="match status" value="1"/>
</dbReference>
<dbReference type="Pfam" id="PF14804">
    <property type="entry name" value="Jag_N"/>
    <property type="match status" value="1"/>
</dbReference>
<evidence type="ECO:0000313" key="9">
    <source>
        <dbReference type="Proteomes" id="UP000530514"/>
    </source>
</evidence>
<dbReference type="InterPro" id="IPR039247">
    <property type="entry name" value="KhpB"/>
</dbReference>
<evidence type="ECO:0000256" key="1">
    <source>
        <dbReference type="ARBA" id="ARBA00022490"/>
    </source>
</evidence>
<dbReference type="PROSITE" id="PS51061">
    <property type="entry name" value="R3H"/>
    <property type="match status" value="1"/>
</dbReference>
<keyword evidence="1 6" id="KW-0963">Cytoplasm</keyword>
<keyword evidence="9" id="KW-1185">Reference proteome</keyword>
<dbReference type="GO" id="GO:0003723">
    <property type="term" value="F:RNA binding"/>
    <property type="evidence" value="ECO:0007669"/>
    <property type="project" value="UniProtKB-UniRule"/>
</dbReference>
<dbReference type="GO" id="GO:0009252">
    <property type="term" value="P:peptidoglycan biosynthetic process"/>
    <property type="evidence" value="ECO:0007669"/>
    <property type="project" value="UniProtKB-UniRule"/>
</dbReference>
<dbReference type="RefSeq" id="WP_033100487.1">
    <property type="nucleotide sequence ID" value="NZ_JACEIP010000003.1"/>
</dbReference>
<evidence type="ECO:0000259" key="7">
    <source>
        <dbReference type="PROSITE" id="PS51061"/>
    </source>
</evidence>
<dbReference type="Gene3D" id="3.30.30.80">
    <property type="entry name" value="probable RNA-binding protein from clostridium symbiosum atcc 14940"/>
    <property type="match status" value="1"/>
</dbReference>
<organism evidence="8 9">
    <name type="scientific">Thermoactinomyces daqus</name>
    <dbReference type="NCBI Taxonomy" id="1329516"/>
    <lineage>
        <taxon>Bacteria</taxon>
        <taxon>Bacillati</taxon>
        <taxon>Bacillota</taxon>
        <taxon>Bacilli</taxon>
        <taxon>Bacillales</taxon>
        <taxon>Thermoactinomycetaceae</taxon>
        <taxon>Thermoactinomyces</taxon>
    </lineage>
</organism>
<dbReference type="Pfam" id="PF13083">
    <property type="entry name" value="KH_KhpA-B"/>
    <property type="match status" value="1"/>
</dbReference>
<dbReference type="SUPFAM" id="SSF82708">
    <property type="entry name" value="R3H domain"/>
    <property type="match status" value="1"/>
</dbReference>
<evidence type="ECO:0000256" key="5">
    <source>
        <dbReference type="ARBA" id="ARBA00023316"/>
    </source>
</evidence>
<dbReference type="InterPro" id="IPR034079">
    <property type="entry name" value="R3H_KhpB"/>
</dbReference>
<keyword evidence="5 6" id="KW-0961">Cell wall biogenesis/degradation</keyword>
<feature type="domain" description="R3H" evidence="7">
    <location>
        <begin position="142"/>
        <end position="208"/>
    </location>
</feature>
<comment type="subcellular location">
    <subcellularLocation>
        <location evidence="6">Cytoplasm</location>
    </subcellularLocation>
</comment>
<comment type="domain">
    <text evidence="6">Has an N-terminal Jag-N domain and 2 RNA-binding domains (KH and R3H).</text>
</comment>
<dbReference type="PANTHER" id="PTHR35800:SF1">
    <property type="entry name" value="RNA-BINDING PROTEIN KHPB"/>
    <property type="match status" value="1"/>
</dbReference>
<dbReference type="HAMAP" id="MF_00867">
    <property type="entry name" value="KhpB"/>
    <property type="match status" value="1"/>
</dbReference>
<dbReference type="GO" id="GO:0071555">
    <property type="term" value="P:cell wall organization"/>
    <property type="evidence" value="ECO:0007669"/>
    <property type="project" value="UniProtKB-KW"/>
</dbReference>
<name>A0A7W2AHK8_9BACL</name>
<dbReference type="Pfam" id="PF01424">
    <property type="entry name" value="R3H"/>
    <property type="match status" value="1"/>
</dbReference>
<dbReference type="InterPro" id="IPR032782">
    <property type="entry name" value="KhpB_N"/>
</dbReference>
<comment type="caution">
    <text evidence="8">The sequence shown here is derived from an EMBL/GenBank/DDBJ whole genome shotgun (WGS) entry which is preliminary data.</text>
</comment>
<sequence length="208" mass="23623">MNKLIVEAGTVEEAVAQALKQLGVSRERLRVRVVEEASRGFLGLFGRRPAKVEVEVMEDPAEKARAFLQGLLQRMGADATVEITTSAKKGFVTITAREEQTGALIGRHGQTLEAMELLVNLAANRREEKPVRFELDIDGYRERRRKALAEYVMKMAAKARQTRQEVRLSPMPANERKWVHQTIKKEPNLKTVSRGEEPNRSVVIYWQD</sequence>
<comment type="subunit">
    <text evidence="6">Forms a complex with KhpA.</text>
</comment>
<dbReference type="InterPro" id="IPR015946">
    <property type="entry name" value="KH_dom-like_a/b"/>
</dbReference>
<evidence type="ECO:0000256" key="3">
    <source>
        <dbReference type="ARBA" id="ARBA00022960"/>
    </source>
</evidence>
<evidence type="ECO:0000256" key="6">
    <source>
        <dbReference type="HAMAP-Rule" id="MF_00867"/>
    </source>
</evidence>
<comment type="function">
    <text evidence="6">A probable RNA chaperone. Forms a complex with KhpA which binds to cellular RNA and controls its expression. Plays a role in peptidoglycan (PG) homeostasis and cell length regulation.</text>
</comment>
<dbReference type="CDD" id="cd02644">
    <property type="entry name" value="R3H_jag"/>
    <property type="match status" value="1"/>
</dbReference>
<keyword evidence="4 6" id="KW-0143">Chaperone</keyword>
<comment type="similarity">
    <text evidence="6">Belongs to the KhpB RNA-binding protein family.</text>
</comment>
<evidence type="ECO:0000256" key="2">
    <source>
        <dbReference type="ARBA" id="ARBA00022884"/>
    </source>
</evidence>
<keyword evidence="3 6" id="KW-0133">Cell shape</keyword>
<dbReference type="SMART" id="SM00393">
    <property type="entry name" value="R3H"/>
    <property type="match status" value="1"/>
</dbReference>
<dbReference type="CDD" id="cd02414">
    <property type="entry name" value="KH-II_Jag"/>
    <property type="match status" value="1"/>
</dbReference>
<keyword evidence="2 6" id="KW-0694">RNA-binding</keyword>
<dbReference type="Gene3D" id="3.30.300.20">
    <property type="match status" value="1"/>
</dbReference>
<dbReference type="InterPro" id="IPR038247">
    <property type="entry name" value="Jag_N_dom_sf"/>
</dbReference>
<dbReference type="PANTHER" id="PTHR35800">
    <property type="entry name" value="PROTEIN JAG"/>
    <property type="match status" value="1"/>
</dbReference>